<dbReference type="PANTHER" id="PTHR13723">
    <property type="entry name" value="ADAMTS A DISINTEGRIN AND METALLOPROTEASE WITH THROMBOSPONDIN MOTIFS PROTEASE"/>
    <property type="match status" value="1"/>
</dbReference>
<dbReference type="InterPro" id="IPR010909">
    <property type="entry name" value="PLAC"/>
</dbReference>
<sequence>MLVNEVEVEVEVEEEEEVVVVEVEVEEEEVVVVEVEVEVEEEVVVVEVEVEEEEVVVVEVEVEVEDVGCDDLLVSKTIMDKCGVCGGDNSACEIITGTFKRSVLSVGYHKIIEIPKGATKINITEMVKSRNYLALRNHHGESVINGNWAIDRPGIYTAAGTTVTYRRPNEISSKAGESIIAEGPTSEVLYVYVIYQQPRPSVHYEYIVRRDNVFSIQPIPNSEIQPLGEALSSQLGVYTENGQGYILPDGENFVNGVHTNQFLPEQAAPTTEPYELYPWEERRERQTVYNWKHAGMTECSATCGKGIRFLIFICVERITHEQVSENLCDVAMRPTPEEDTCNSQSCPAFWDVGEWSECSKTCGPGIQHRQVLCRQAYSNQTTTVHPHRCHHLETPETTSTCQLKICSEWQIHTDWTSCSVPCGVGQRTRDIKCVDNLGDVVDDEECNLNLKPEDSENCDAGPCARSWFLTEWSERCSAECGNGTQTRGVVCLMNHISSLPLEGCGNEKPMESKPCNFGPCNEKVEWFTGPWDQCSTECGNGTKSRSVVCLKRSNSSFMVVEPSECSHLEKPPTENNCYLKKCGAKWFTTEWSACSKPCEGGYRVREVRCLADDMTQSGSCDPFLMPEDREECNFHQCIPEIDENCKDMYFNCNVVVQARLCVYSYYKTACCASCTNTNRRGVSVRR</sequence>
<dbReference type="Proteomes" id="UP000289886">
    <property type="component" value="Unassembled WGS sequence"/>
</dbReference>
<dbReference type="FunFam" id="2.60.120.830:FF:000001">
    <property type="entry name" value="A disintegrin and metalloproteinase with thrombospondin motifs 1"/>
    <property type="match status" value="1"/>
</dbReference>
<evidence type="ECO:0000256" key="3">
    <source>
        <dbReference type="ARBA" id="ARBA00022530"/>
    </source>
</evidence>
<dbReference type="PROSITE" id="PS50092">
    <property type="entry name" value="TSP1"/>
    <property type="match status" value="5"/>
</dbReference>
<accession>A0A444UNS4</accession>
<dbReference type="InterPro" id="IPR050439">
    <property type="entry name" value="ADAMTS_ADAMTS-like"/>
</dbReference>
<evidence type="ECO:0000313" key="7">
    <source>
        <dbReference type="EMBL" id="RXM36821.1"/>
    </source>
</evidence>
<dbReference type="InterPro" id="IPR036383">
    <property type="entry name" value="TSP1_rpt_sf"/>
</dbReference>
<dbReference type="EMBL" id="SCEB01214173">
    <property type="protein sequence ID" value="RXM36821.1"/>
    <property type="molecule type" value="Genomic_DNA"/>
</dbReference>
<dbReference type="InterPro" id="IPR010294">
    <property type="entry name" value="ADAMTS_spacer1"/>
</dbReference>
<dbReference type="Pfam" id="PF08686">
    <property type="entry name" value="PLAC"/>
    <property type="match status" value="1"/>
</dbReference>
<dbReference type="GO" id="GO:0006508">
    <property type="term" value="P:proteolysis"/>
    <property type="evidence" value="ECO:0007669"/>
    <property type="project" value="TreeGrafter"/>
</dbReference>
<dbReference type="AlphaFoldDB" id="A0A444UNS4"/>
<dbReference type="PROSITE" id="PS50900">
    <property type="entry name" value="PLAC"/>
    <property type="match status" value="1"/>
</dbReference>
<comment type="caution">
    <text evidence="7">The sequence shown here is derived from an EMBL/GenBank/DDBJ whole genome shotgun (WGS) entry which is preliminary data.</text>
</comment>
<dbReference type="InterPro" id="IPR000884">
    <property type="entry name" value="TSP1_rpt"/>
</dbReference>
<dbReference type="FunFam" id="2.20.100.10:FF:000005">
    <property type="entry name" value="ADAM metallopeptidase with thrombospondin type 1 motif 9"/>
    <property type="match status" value="3"/>
</dbReference>
<evidence type="ECO:0000313" key="8">
    <source>
        <dbReference type="Proteomes" id="UP000289886"/>
    </source>
</evidence>
<feature type="domain" description="PLAC" evidence="6">
    <location>
        <begin position="641"/>
        <end position="678"/>
    </location>
</feature>
<dbReference type="PANTHER" id="PTHR13723:SF316">
    <property type="entry name" value="LONELY HEART, ISOFORM A"/>
    <property type="match status" value="1"/>
</dbReference>
<gene>
    <name evidence="7" type="ORF">EOD39_11423</name>
</gene>
<keyword evidence="5" id="KW-0677">Repeat</keyword>
<evidence type="ECO:0000259" key="6">
    <source>
        <dbReference type="PROSITE" id="PS50900"/>
    </source>
</evidence>
<dbReference type="GO" id="GO:0004222">
    <property type="term" value="F:metalloendopeptidase activity"/>
    <property type="evidence" value="ECO:0007669"/>
    <property type="project" value="TreeGrafter"/>
</dbReference>
<dbReference type="Gene3D" id="2.20.100.10">
    <property type="entry name" value="Thrombospondin type-1 (TSP1) repeat"/>
    <property type="match status" value="6"/>
</dbReference>
<evidence type="ECO:0000256" key="5">
    <source>
        <dbReference type="ARBA" id="ARBA00022737"/>
    </source>
</evidence>
<dbReference type="FunFam" id="2.20.100.10:FF:000039">
    <property type="entry name" value="thrombospondin type-1 domain-containing protein 4"/>
    <property type="match status" value="1"/>
</dbReference>
<dbReference type="Gene3D" id="2.60.120.830">
    <property type="match status" value="1"/>
</dbReference>
<dbReference type="SUPFAM" id="SSF82895">
    <property type="entry name" value="TSP-1 type 1 repeat"/>
    <property type="match status" value="6"/>
</dbReference>
<dbReference type="GO" id="GO:0030198">
    <property type="term" value="P:extracellular matrix organization"/>
    <property type="evidence" value="ECO:0007669"/>
    <property type="project" value="TreeGrafter"/>
</dbReference>
<reference evidence="7 8" key="1">
    <citation type="submission" date="2019-01" db="EMBL/GenBank/DDBJ databases">
        <title>Draft Genome and Complete Hox-Cluster Characterization of the Sterlet Sturgeon (Acipenser ruthenus).</title>
        <authorList>
            <person name="Wei Q."/>
        </authorList>
    </citation>
    <scope>NUCLEOTIDE SEQUENCE [LARGE SCALE GENOMIC DNA]</scope>
    <source>
        <strain evidence="7">WHYD16114868_AA</strain>
        <tissue evidence="7">Blood</tissue>
    </source>
</reference>
<dbReference type="Pfam" id="PF19030">
    <property type="entry name" value="TSP1_ADAMTS"/>
    <property type="match status" value="6"/>
</dbReference>
<proteinExistence type="predicted"/>
<evidence type="ECO:0000256" key="4">
    <source>
        <dbReference type="ARBA" id="ARBA00022729"/>
    </source>
</evidence>
<dbReference type="SMART" id="SM00209">
    <property type="entry name" value="TSP1"/>
    <property type="match status" value="6"/>
</dbReference>
<protein>
    <submittedName>
        <fullName evidence="7">Thrombospondin type-1 domain-containing protein 4</fullName>
    </submittedName>
</protein>
<organism evidence="7 8">
    <name type="scientific">Acipenser ruthenus</name>
    <name type="common">Sterlet sturgeon</name>
    <dbReference type="NCBI Taxonomy" id="7906"/>
    <lineage>
        <taxon>Eukaryota</taxon>
        <taxon>Metazoa</taxon>
        <taxon>Chordata</taxon>
        <taxon>Craniata</taxon>
        <taxon>Vertebrata</taxon>
        <taxon>Euteleostomi</taxon>
        <taxon>Actinopterygii</taxon>
        <taxon>Chondrostei</taxon>
        <taxon>Acipenseriformes</taxon>
        <taxon>Acipenseridae</taxon>
        <taxon>Acipenser</taxon>
    </lineage>
</organism>
<dbReference type="Pfam" id="PF05986">
    <property type="entry name" value="ADAMTS_spacer1"/>
    <property type="match status" value="1"/>
</dbReference>
<keyword evidence="2" id="KW-0964">Secreted</keyword>
<evidence type="ECO:0000256" key="2">
    <source>
        <dbReference type="ARBA" id="ARBA00022525"/>
    </source>
</evidence>
<name>A0A444UNS4_ACIRT</name>
<evidence type="ECO:0000256" key="1">
    <source>
        <dbReference type="ARBA" id="ARBA00004498"/>
    </source>
</evidence>
<keyword evidence="3" id="KW-0272">Extracellular matrix</keyword>
<comment type="subcellular location">
    <subcellularLocation>
        <location evidence="1">Secreted</location>
        <location evidence="1">Extracellular space</location>
        <location evidence="1">Extracellular matrix</location>
    </subcellularLocation>
</comment>
<keyword evidence="4" id="KW-0732">Signal</keyword>
<dbReference type="GO" id="GO:0031012">
    <property type="term" value="C:extracellular matrix"/>
    <property type="evidence" value="ECO:0007669"/>
    <property type="project" value="TreeGrafter"/>
</dbReference>
<keyword evidence="8" id="KW-1185">Reference proteome</keyword>